<dbReference type="PRINTS" id="PR00111">
    <property type="entry name" value="ABHYDROLASE"/>
</dbReference>
<evidence type="ECO:0000259" key="1">
    <source>
        <dbReference type="Pfam" id="PF00561"/>
    </source>
</evidence>
<evidence type="ECO:0000313" key="2">
    <source>
        <dbReference type="EMBL" id="ACV67413.1"/>
    </source>
</evidence>
<dbReference type="AlphaFoldDB" id="C8WZD8"/>
<reference evidence="2 3" key="2">
    <citation type="journal article" date="2010" name="Stand. Genomic Sci.">
        <title>Complete genome sequence of Desulfohalobium retbaense type strain (HR(100)).</title>
        <authorList>
            <person name="Spring S."/>
            <person name="Nolan M."/>
            <person name="Lapidus A."/>
            <person name="Glavina Del Rio T."/>
            <person name="Copeland A."/>
            <person name="Tice H."/>
            <person name="Cheng J.F."/>
            <person name="Lucas S."/>
            <person name="Land M."/>
            <person name="Chen F."/>
            <person name="Bruce D."/>
            <person name="Goodwin L."/>
            <person name="Pitluck S."/>
            <person name="Ivanova N."/>
            <person name="Mavromatis K."/>
            <person name="Mikhailova N."/>
            <person name="Pati A."/>
            <person name="Chen A."/>
            <person name="Palaniappan K."/>
            <person name="Hauser L."/>
            <person name="Chang Y.J."/>
            <person name="Jeffries C.D."/>
            <person name="Munk C."/>
            <person name="Kiss H."/>
            <person name="Chain P."/>
            <person name="Han C."/>
            <person name="Brettin T."/>
            <person name="Detter J.C."/>
            <person name="Schuler E."/>
            <person name="Goker M."/>
            <person name="Rohde M."/>
            <person name="Bristow J."/>
            <person name="Eisen J.A."/>
            <person name="Markowitz V."/>
            <person name="Hugenholtz P."/>
            <person name="Kyrpides N.C."/>
            <person name="Klenk H.P."/>
        </authorList>
    </citation>
    <scope>NUCLEOTIDE SEQUENCE [LARGE SCALE GENOMIC DNA]</scope>
    <source>
        <strain evidence="2 3">DSM 5692</strain>
    </source>
</reference>
<dbReference type="Pfam" id="PF00561">
    <property type="entry name" value="Abhydrolase_1"/>
    <property type="match status" value="1"/>
</dbReference>
<keyword evidence="2" id="KW-0378">Hydrolase</keyword>
<dbReference type="HOGENOM" id="CLU_020336_50_3_7"/>
<organism evidence="2 3">
    <name type="scientific">Desulfohalobium retbaense (strain ATCC 49708 / DSM 5692 / JCM 16813 / HR100)</name>
    <dbReference type="NCBI Taxonomy" id="485915"/>
    <lineage>
        <taxon>Bacteria</taxon>
        <taxon>Pseudomonadati</taxon>
        <taxon>Thermodesulfobacteriota</taxon>
        <taxon>Desulfovibrionia</taxon>
        <taxon>Desulfovibrionales</taxon>
        <taxon>Desulfohalobiaceae</taxon>
        <taxon>Desulfohalobium</taxon>
    </lineage>
</organism>
<protein>
    <submittedName>
        <fullName evidence="2">Alpha/beta hydrolase fold protein</fullName>
    </submittedName>
</protein>
<dbReference type="Gene3D" id="3.40.50.1820">
    <property type="entry name" value="alpha/beta hydrolase"/>
    <property type="match status" value="1"/>
</dbReference>
<dbReference type="SUPFAM" id="SSF53474">
    <property type="entry name" value="alpha/beta-Hydrolases"/>
    <property type="match status" value="1"/>
</dbReference>
<dbReference type="OrthoDB" id="9785408at2"/>
<keyword evidence="3" id="KW-1185">Reference proteome</keyword>
<dbReference type="InterPro" id="IPR050471">
    <property type="entry name" value="AB_hydrolase"/>
</dbReference>
<dbReference type="STRING" id="485915.Dret_0111"/>
<dbReference type="eggNOG" id="COG0596">
    <property type="taxonomic scope" value="Bacteria"/>
</dbReference>
<dbReference type="InterPro" id="IPR000073">
    <property type="entry name" value="AB_hydrolase_1"/>
</dbReference>
<dbReference type="Proteomes" id="UP000001052">
    <property type="component" value="Chromosome"/>
</dbReference>
<evidence type="ECO:0000313" key="3">
    <source>
        <dbReference type="Proteomes" id="UP000001052"/>
    </source>
</evidence>
<accession>C8WZD8</accession>
<dbReference type="KEGG" id="drt:Dret_0111"/>
<sequence length="263" mass="28962">MQVQTATIRSAYHLEGPATAPVVVFSHCLAGNRTLWAPQMDALKKDYRVVSYDIRGHGESEVVPGPYSMSELAQDTIALLDALDLDRVHFVGLSLGGMIGQVLGAMYPERFVSLALCDTTEAIPASGAQEWDKRAEIARRQGMAPLAEANLERWLSPAFRAERPEETQRIRDMVQTTPVEGFAGCCAAIKGFDFSERLSSVTVPSLLLHGEQDGLMPRDKAEAMARMMPRARVATLTEALHLSNIEQSEAFVRELLAFWDGRS</sequence>
<dbReference type="InterPro" id="IPR029058">
    <property type="entry name" value="AB_hydrolase_fold"/>
</dbReference>
<dbReference type="RefSeq" id="WP_015750572.1">
    <property type="nucleotide sequence ID" value="NC_013223.1"/>
</dbReference>
<dbReference type="PANTHER" id="PTHR43433:SF5">
    <property type="entry name" value="AB HYDROLASE-1 DOMAIN-CONTAINING PROTEIN"/>
    <property type="match status" value="1"/>
</dbReference>
<dbReference type="EMBL" id="CP001734">
    <property type="protein sequence ID" value="ACV67413.1"/>
    <property type="molecule type" value="Genomic_DNA"/>
</dbReference>
<gene>
    <name evidence="2" type="ordered locus">Dret_0111</name>
</gene>
<dbReference type="GO" id="GO:0016787">
    <property type="term" value="F:hydrolase activity"/>
    <property type="evidence" value="ECO:0007669"/>
    <property type="project" value="UniProtKB-KW"/>
</dbReference>
<proteinExistence type="predicted"/>
<name>C8WZD8_DESRD</name>
<feature type="domain" description="AB hydrolase-1" evidence="1">
    <location>
        <begin position="21"/>
        <end position="246"/>
    </location>
</feature>
<reference evidence="3" key="1">
    <citation type="submission" date="2009-09" db="EMBL/GenBank/DDBJ databases">
        <title>The complete chromosome of Desulfohalobium retbaense DSM 5692.</title>
        <authorList>
            <consortium name="US DOE Joint Genome Institute (JGI-PGF)"/>
            <person name="Lucas S."/>
            <person name="Copeland A."/>
            <person name="Lapidus A."/>
            <person name="Glavina del Rio T."/>
            <person name="Dalin E."/>
            <person name="Tice H."/>
            <person name="Bruce D."/>
            <person name="Goodwin L."/>
            <person name="Pitluck S."/>
            <person name="Kyrpides N."/>
            <person name="Mavromatis K."/>
            <person name="Ivanova N."/>
            <person name="Mikhailova N."/>
            <person name="Munk A.C."/>
            <person name="Brettin T."/>
            <person name="Detter J.C."/>
            <person name="Han C."/>
            <person name="Tapia R."/>
            <person name="Larimer F."/>
            <person name="Land M."/>
            <person name="Hauser L."/>
            <person name="Markowitz V."/>
            <person name="Cheng J.-F."/>
            <person name="Hugenholtz P."/>
            <person name="Woyke T."/>
            <person name="Wu D."/>
            <person name="Spring S."/>
            <person name="Klenk H.-P."/>
            <person name="Eisen J.A."/>
        </authorList>
    </citation>
    <scope>NUCLEOTIDE SEQUENCE [LARGE SCALE GENOMIC DNA]</scope>
    <source>
        <strain evidence="3">DSM 5692</strain>
    </source>
</reference>
<dbReference type="PANTHER" id="PTHR43433">
    <property type="entry name" value="HYDROLASE, ALPHA/BETA FOLD FAMILY PROTEIN"/>
    <property type="match status" value="1"/>
</dbReference>